<feature type="transmembrane region" description="Helical" evidence="2">
    <location>
        <begin position="325"/>
        <end position="347"/>
    </location>
</feature>
<evidence type="ECO:0000256" key="2">
    <source>
        <dbReference type="SAM" id="Phobius"/>
    </source>
</evidence>
<dbReference type="VEuPathDB" id="FungiDB:PDIP_61560"/>
<accession>A0A7T7BLN3</accession>
<sequence length="409" mass="43451">MVELGSAQEQIALYPGAWWTSYIILSSYCSNLTTSPYCYADDAGTFSAQSTTWDNTSIQYAPDGTWGSLDISQTNAIPIYGKAHRSTDMMNLFGTDIPSSNLITVEDGYQTYPGGQNYPLEVGTLALGAQYVNQTFGDVGGNLITGWLWNGSQTIQSNTYGMHIGFFALGIPGSLMLGGYDQSRVLGDVSVQPHTGSSAPINLLDVSLGVATGGSPWNSTSKENLLAQGNSSLLGGTTVIAAPVDPYLYLPQSSCDAIAAELPVTHNSDLGLYAWNTDDPQYQRTYSQKTLPRCRNSETPTTTSATAPKSPESSDSEGFSRGAKVGISAGCGAAGFLFVVLLVLWLVRRQRRQKSDSAQDTAACDALAAQQASTAHLSNGSSVQSSSAGWVKPCRIMELGETQPYQGPF</sequence>
<dbReference type="SUPFAM" id="SSF50630">
    <property type="entry name" value="Acid proteases"/>
    <property type="match status" value="1"/>
</dbReference>
<feature type="compositionally biased region" description="Low complexity" evidence="1">
    <location>
        <begin position="297"/>
        <end position="313"/>
    </location>
</feature>
<name>A0A7T7BLN3_PENDI</name>
<dbReference type="Proteomes" id="UP000595662">
    <property type="component" value="Chromosome 3"/>
</dbReference>
<evidence type="ECO:0000256" key="1">
    <source>
        <dbReference type="SAM" id="MobiDB-lite"/>
    </source>
</evidence>
<evidence type="ECO:0000313" key="4">
    <source>
        <dbReference type="Proteomes" id="UP000595662"/>
    </source>
</evidence>
<keyword evidence="2" id="KW-0472">Membrane</keyword>
<feature type="region of interest" description="Disordered" evidence="1">
    <location>
        <begin position="285"/>
        <end position="319"/>
    </location>
</feature>
<keyword evidence="2" id="KW-0812">Transmembrane</keyword>
<reference evidence="3 4" key="1">
    <citation type="submission" date="2020-08" db="EMBL/GenBank/DDBJ databases">
        <title>The completed genome sequence of the pathogenic ascomycete fungus Penicillium digitatum.</title>
        <authorList>
            <person name="Wang M."/>
        </authorList>
    </citation>
    <scope>NUCLEOTIDE SEQUENCE [LARGE SCALE GENOMIC DNA]</scope>
    <source>
        <strain evidence="3 4">PdW03</strain>
    </source>
</reference>
<protein>
    <submittedName>
        <fullName evidence="3">Peptidase aspartic</fullName>
    </submittedName>
</protein>
<dbReference type="InterPro" id="IPR021109">
    <property type="entry name" value="Peptidase_aspartic_dom_sf"/>
</dbReference>
<dbReference type="GeneID" id="26234472"/>
<dbReference type="AlphaFoldDB" id="A0A7T7BLN3"/>
<dbReference type="RefSeq" id="XP_065956991.1">
    <property type="nucleotide sequence ID" value="XM_066101908.1"/>
</dbReference>
<gene>
    <name evidence="3" type="ORF">Pdw03_8242</name>
</gene>
<evidence type="ECO:0000313" key="3">
    <source>
        <dbReference type="EMBL" id="QQK44341.1"/>
    </source>
</evidence>
<proteinExistence type="predicted"/>
<organism evidence="3 4">
    <name type="scientific">Penicillium digitatum</name>
    <name type="common">Green mold</name>
    <dbReference type="NCBI Taxonomy" id="36651"/>
    <lineage>
        <taxon>Eukaryota</taxon>
        <taxon>Fungi</taxon>
        <taxon>Dikarya</taxon>
        <taxon>Ascomycota</taxon>
        <taxon>Pezizomycotina</taxon>
        <taxon>Eurotiomycetes</taxon>
        <taxon>Eurotiomycetidae</taxon>
        <taxon>Eurotiales</taxon>
        <taxon>Aspergillaceae</taxon>
        <taxon>Penicillium</taxon>
    </lineage>
</organism>
<dbReference type="Gene3D" id="2.40.70.10">
    <property type="entry name" value="Acid Proteases"/>
    <property type="match status" value="1"/>
</dbReference>
<keyword evidence="2" id="KW-1133">Transmembrane helix</keyword>
<dbReference type="EMBL" id="CP060776">
    <property type="protein sequence ID" value="QQK44341.1"/>
    <property type="molecule type" value="Genomic_DNA"/>
</dbReference>